<gene>
    <name evidence="1" type="ORF">Cfor_03063</name>
</gene>
<evidence type="ECO:0000313" key="1">
    <source>
        <dbReference type="EMBL" id="GFG34642.1"/>
    </source>
</evidence>
<evidence type="ECO:0000313" key="2">
    <source>
        <dbReference type="Proteomes" id="UP000502823"/>
    </source>
</evidence>
<sequence>MRRVTANFIPRVLTAEKKENHLFAAADLLQYAESDADFVGNIIAGQETWICGHDPETKAQSSFWKPLFPNGRRKLAKFEARQKCCPPFVLLR</sequence>
<keyword evidence="2" id="KW-1185">Reference proteome</keyword>
<dbReference type="InParanoid" id="A0A6L2PTW9"/>
<name>A0A6L2PTW9_COPFO</name>
<dbReference type="EMBL" id="BLKM01000501">
    <property type="protein sequence ID" value="GFG34642.1"/>
    <property type="molecule type" value="Genomic_DNA"/>
</dbReference>
<dbReference type="OrthoDB" id="8195351at2759"/>
<dbReference type="AlphaFoldDB" id="A0A6L2PTW9"/>
<organism evidence="1 2">
    <name type="scientific">Coptotermes formosanus</name>
    <name type="common">Formosan subterranean termite</name>
    <dbReference type="NCBI Taxonomy" id="36987"/>
    <lineage>
        <taxon>Eukaryota</taxon>
        <taxon>Metazoa</taxon>
        <taxon>Ecdysozoa</taxon>
        <taxon>Arthropoda</taxon>
        <taxon>Hexapoda</taxon>
        <taxon>Insecta</taxon>
        <taxon>Pterygota</taxon>
        <taxon>Neoptera</taxon>
        <taxon>Polyneoptera</taxon>
        <taxon>Dictyoptera</taxon>
        <taxon>Blattodea</taxon>
        <taxon>Blattoidea</taxon>
        <taxon>Termitoidae</taxon>
        <taxon>Rhinotermitidae</taxon>
        <taxon>Coptotermes</taxon>
    </lineage>
</organism>
<comment type="caution">
    <text evidence="1">The sequence shown here is derived from an EMBL/GenBank/DDBJ whole genome shotgun (WGS) entry which is preliminary data.</text>
</comment>
<reference evidence="2" key="1">
    <citation type="submission" date="2020-01" db="EMBL/GenBank/DDBJ databases">
        <title>Draft genome sequence of the Termite Coptotermes fromosanus.</title>
        <authorList>
            <person name="Itakura S."/>
            <person name="Yosikawa Y."/>
            <person name="Umezawa K."/>
        </authorList>
    </citation>
    <scope>NUCLEOTIDE SEQUENCE [LARGE SCALE GENOMIC DNA]</scope>
</reference>
<protein>
    <submittedName>
        <fullName evidence="1">Uncharacterized protein</fullName>
    </submittedName>
</protein>
<accession>A0A6L2PTW9</accession>
<dbReference type="Proteomes" id="UP000502823">
    <property type="component" value="Unassembled WGS sequence"/>
</dbReference>
<proteinExistence type="predicted"/>